<evidence type="ECO:0000256" key="2">
    <source>
        <dbReference type="ARBA" id="ARBA00011738"/>
    </source>
</evidence>
<dbReference type="NCBIfam" id="TIGR00499">
    <property type="entry name" value="lysS_bact"/>
    <property type="match status" value="1"/>
</dbReference>
<keyword evidence="4" id="KW-0436">Ligase</keyword>
<dbReference type="SUPFAM" id="SSF55681">
    <property type="entry name" value="Class II aaRS and biotin synthetases"/>
    <property type="match status" value="1"/>
</dbReference>
<dbReference type="InterPro" id="IPR018149">
    <property type="entry name" value="Lys-tRNA-synth_II_C"/>
</dbReference>
<dbReference type="FunFam" id="3.30.930.10:FF:000044">
    <property type="entry name" value="Lysine--tRNA ligase"/>
    <property type="match status" value="1"/>
</dbReference>
<accession>A0A9P8CIU6</accession>
<dbReference type="PIRSF" id="PIRSF039101">
    <property type="entry name" value="LysRS2"/>
    <property type="match status" value="1"/>
</dbReference>
<dbReference type="PRINTS" id="PR00982">
    <property type="entry name" value="TRNASYNTHLYS"/>
</dbReference>
<evidence type="ECO:0000256" key="7">
    <source>
        <dbReference type="ARBA" id="ARBA00022917"/>
    </source>
</evidence>
<dbReference type="Pfam" id="PF00152">
    <property type="entry name" value="tRNA-synt_2"/>
    <property type="match status" value="1"/>
</dbReference>
<comment type="caution">
    <text evidence="14">The sequence shown here is derived from an EMBL/GenBank/DDBJ whole genome shotgun (WGS) entry which is preliminary data.</text>
</comment>
<dbReference type="InterPro" id="IPR044136">
    <property type="entry name" value="Lys-tRNA-ligase_II_N"/>
</dbReference>
<comment type="subunit">
    <text evidence="2">Homodimer.</text>
</comment>
<feature type="region of interest" description="Disordered" evidence="12">
    <location>
        <begin position="587"/>
        <end position="610"/>
    </location>
</feature>
<evidence type="ECO:0000256" key="1">
    <source>
        <dbReference type="ARBA" id="ARBA00008226"/>
    </source>
</evidence>
<dbReference type="InterPro" id="IPR012340">
    <property type="entry name" value="NA-bd_OB-fold"/>
</dbReference>
<feature type="compositionally biased region" description="Low complexity" evidence="12">
    <location>
        <begin position="48"/>
        <end position="61"/>
    </location>
</feature>
<evidence type="ECO:0000256" key="10">
    <source>
        <dbReference type="ARBA" id="ARBA00048573"/>
    </source>
</evidence>
<keyword evidence="15" id="KW-1185">Reference proteome</keyword>
<evidence type="ECO:0000256" key="6">
    <source>
        <dbReference type="ARBA" id="ARBA00022840"/>
    </source>
</evidence>
<dbReference type="GO" id="GO:0005524">
    <property type="term" value="F:ATP binding"/>
    <property type="evidence" value="ECO:0007669"/>
    <property type="project" value="UniProtKB-KW"/>
</dbReference>
<evidence type="ECO:0000256" key="8">
    <source>
        <dbReference type="ARBA" id="ARBA00023146"/>
    </source>
</evidence>
<gene>
    <name evidence="14" type="ORF">BJ878DRAFT_250187</name>
</gene>
<evidence type="ECO:0000256" key="9">
    <source>
        <dbReference type="ARBA" id="ARBA00030563"/>
    </source>
</evidence>
<dbReference type="PROSITE" id="PS50862">
    <property type="entry name" value="AA_TRNA_LIGASE_II"/>
    <property type="match status" value="1"/>
</dbReference>
<feature type="compositionally biased region" description="Basic and acidic residues" evidence="12">
    <location>
        <begin position="30"/>
        <end position="44"/>
    </location>
</feature>
<keyword evidence="8" id="KW-0030">Aminoacyl-tRNA synthetase</keyword>
<feature type="region of interest" description="Disordered" evidence="12">
    <location>
        <begin position="30"/>
        <end position="69"/>
    </location>
</feature>
<dbReference type="GO" id="GO:0004824">
    <property type="term" value="F:lysine-tRNA ligase activity"/>
    <property type="evidence" value="ECO:0007669"/>
    <property type="project" value="UniProtKB-EC"/>
</dbReference>
<dbReference type="CDD" id="cd00775">
    <property type="entry name" value="LysRS_core"/>
    <property type="match status" value="1"/>
</dbReference>
<dbReference type="NCBIfam" id="NF001756">
    <property type="entry name" value="PRK00484.1"/>
    <property type="match status" value="1"/>
</dbReference>
<dbReference type="Proteomes" id="UP000887226">
    <property type="component" value="Unassembled WGS sequence"/>
</dbReference>
<feature type="domain" description="Aminoacyl-transfer RNA synthetases class-II family profile" evidence="13">
    <location>
        <begin position="257"/>
        <end position="577"/>
    </location>
</feature>
<evidence type="ECO:0000313" key="14">
    <source>
        <dbReference type="EMBL" id="KAG9246856.1"/>
    </source>
</evidence>
<dbReference type="Pfam" id="PF01336">
    <property type="entry name" value="tRNA_anti-codon"/>
    <property type="match status" value="1"/>
</dbReference>
<dbReference type="InterPro" id="IPR002313">
    <property type="entry name" value="Lys-tRNA-ligase_II"/>
</dbReference>
<evidence type="ECO:0000256" key="4">
    <source>
        <dbReference type="ARBA" id="ARBA00022598"/>
    </source>
</evidence>
<dbReference type="PANTHER" id="PTHR42918:SF9">
    <property type="entry name" value="LYSINE--TRNA LIGASE"/>
    <property type="match status" value="1"/>
</dbReference>
<dbReference type="PANTHER" id="PTHR42918">
    <property type="entry name" value="LYSYL-TRNA SYNTHETASE"/>
    <property type="match status" value="1"/>
</dbReference>
<evidence type="ECO:0000256" key="5">
    <source>
        <dbReference type="ARBA" id="ARBA00022741"/>
    </source>
</evidence>
<sequence length="610" mass="69716">MTDAENSTPPTEAIANLVLDEVTGDKVSKTELKKRNKLRELEKKKAAKAAAAPPKPVTAKKSNVEAEEKELNPNQYFEIRSRNINKLRTSREPNPYPHKFDQNYDLRAFVKDFGSLKSGEFKEEVQVKLLARIYGKRAAGTKLVFYDIRNEGIKMQVMCQLDLANSEVPFEKQHEHLRRGDIIGITGYPGRTAPKNKIEKGEEGELSIFATDVILATPCLRILPDEHYGFKDQEERHRVRHMDLIMNPSTFNTLATRSRMVKYIRRFFDDLDFLEFETPMMNSIAGGATAKPFITHHNDLNMNMFMRIAPELYLKQLVVGGFNRVYEIGRQFRNEGIDLTHNPEFTTCEFYWASKDVFDLMDITEELVSGLVKHITGGTTTKFHTQHGEEYEVNWAAPWRRLEMIPALEEATGEKFPPGDQLHTAETNAFFKKILIKSKLECTPPLTNARMLDTLVGEYLEETCINPTFITGHPQMMSPLAKAHRSIPGLCERFEAFVCKKEIANAYTELNDPFDQRLRFEEQANQKAQGDDEAQLIDEKFMHALECGLPPTAGWGMGIDRMVMFITDNYSIKEVLPFPFLKEDVTKNKDKSAGEVENIQPLPEEGIPHK</sequence>
<dbReference type="EC" id="6.1.1.6" evidence="3 11"/>
<keyword evidence="6" id="KW-0067">ATP-binding</keyword>
<dbReference type="InterPro" id="IPR006195">
    <property type="entry name" value="aa-tRNA-synth_II"/>
</dbReference>
<evidence type="ECO:0000256" key="12">
    <source>
        <dbReference type="SAM" id="MobiDB-lite"/>
    </source>
</evidence>
<dbReference type="AlphaFoldDB" id="A0A9P8CIU6"/>
<dbReference type="HAMAP" id="MF_00252">
    <property type="entry name" value="Lys_tRNA_synth_class2"/>
    <property type="match status" value="1"/>
</dbReference>
<keyword evidence="5" id="KW-0547">Nucleotide-binding</keyword>
<reference evidence="14" key="1">
    <citation type="journal article" date="2021" name="IMA Fungus">
        <title>Genomic characterization of three marine fungi, including Emericellopsis atlantica sp. nov. with signatures of a generalist lifestyle and marine biomass degradation.</title>
        <authorList>
            <person name="Hagestad O.C."/>
            <person name="Hou L."/>
            <person name="Andersen J.H."/>
            <person name="Hansen E.H."/>
            <person name="Altermark B."/>
            <person name="Li C."/>
            <person name="Kuhnert E."/>
            <person name="Cox R.J."/>
            <person name="Crous P.W."/>
            <person name="Spatafora J.W."/>
            <person name="Lail K."/>
            <person name="Amirebrahimi M."/>
            <person name="Lipzen A."/>
            <person name="Pangilinan J."/>
            <person name="Andreopoulos W."/>
            <person name="Hayes R.D."/>
            <person name="Ng V."/>
            <person name="Grigoriev I.V."/>
            <person name="Jackson S.A."/>
            <person name="Sutton T.D.S."/>
            <person name="Dobson A.D.W."/>
            <person name="Rama T."/>
        </authorList>
    </citation>
    <scope>NUCLEOTIDE SEQUENCE</scope>
    <source>
        <strain evidence="14">TRa3180A</strain>
    </source>
</reference>
<evidence type="ECO:0000259" key="13">
    <source>
        <dbReference type="PROSITE" id="PS50862"/>
    </source>
</evidence>
<dbReference type="InterPro" id="IPR045864">
    <property type="entry name" value="aa-tRNA-synth_II/BPL/LPL"/>
</dbReference>
<dbReference type="InterPro" id="IPR004365">
    <property type="entry name" value="NA-bd_OB_tRNA"/>
</dbReference>
<evidence type="ECO:0000256" key="3">
    <source>
        <dbReference type="ARBA" id="ARBA00013166"/>
    </source>
</evidence>
<evidence type="ECO:0000313" key="15">
    <source>
        <dbReference type="Proteomes" id="UP000887226"/>
    </source>
</evidence>
<dbReference type="FunFam" id="2.40.50.140:FF:000050">
    <property type="entry name" value="Lysine--tRNA ligase"/>
    <property type="match status" value="1"/>
</dbReference>
<dbReference type="OrthoDB" id="21243at2759"/>
<dbReference type="Gene3D" id="3.30.930.10">
    <property type="entry name" value="Bira Bifunctional Protein, Domain 2"/>
    <property type="match status" value="1"/>
</dbReference>
<dbReference type="GO" id="GO:0005829">
    <property type="term" value="C:cytosol"/>
    <property type="evidence" value="ECO:0007669"/>
    <property type="project" value="TreeGrafter"/>
</dbReference>
<dbReference type="CDD" id="cd04322">
    <property type="entry name" value="LysRS_N"/>
    <property type="match status" value="1"/>
</dbReference>
<keyword evidence="7" id="KW-0648">Protein biosynthesis</keyword>
<protein>
    <recommendedName>
        <fullName evidence="3 11">Lysine--tRNA ligase</fullName>
        <ecNumber evidence="3 11">6.1.1.6</ecNumber>
    </recommendedName>
    <alternativeName>
        <fullName evidence="9 11">Lysyl-tRNA synthetase</fullName>
    </alternativeName>
</protein>
<dbReference type="InterPro" id="IPR034762">
    <property type="entry name" value="Lys-tRNA-ligase_II_bac/euk"/>
</dbReference>
<organism evidence="14 15">
    <name type="scientific">Calycina marina</name>
    <dbReference type="NCBI Taxonomy" id="1763456"/>
    <lineage>
        <taxon>Eukaryota</taxon>
        <taxon>Fungi</taxon>
        <taxon>Dikarya</taxon>
        <taxon>Ascomycota</taxon>
        <taxon>Pezizomycotina</taxon>
        <taxon>Leotiomycetes</taxon>
        <taxon>Helotiales</taxon>
        <taxon>Pezizellaceae</taxon>
        <taxon>Calycina</taxon>
    </lineage>
</organism>
<proteinExistence type="inferred from homology"/>
<comment type="similarity">
    <text evidence="1">Belongs to the class-II aminoacyl-tRNA synthetase family.</text>
</comment>
<dbReference type="SUPFAM" id="SSF50249">
    <property type="entry name" value="Nucleic acid-binding proteins"/>
    <property type="match status" value="1"/>
</dbReference>
<dbReference type="GO" id="GO:0000049">
    <property type="term" value="F:tRNA binding"/>
    <property type="evidence" value="ECO:0007669"/>
    <property type="project" value="TreeGrafter"/>
</dbReference>
<comment type="catalytic activity">
    <reaction evidence="10 11">
        <text>tRNA(Lys) + L-lysine + ATP = L-lysyl-tRNA(Lys) + AMP + diphosphate</text>
        <dbReference type="Rhea" id="RHEA:20792"/>
        <dbReference type="Rhea" id="RHEA-COMP:9696"/>
        <dbReference type="Rhea" id="RHEA-COMP:9697"/>
        <dbReference type="ChEBI" id="CHEBI:30616"/>
        <dbReference type="ChEBI" id="CHEBI:32551"/>
        <dbReference type="ChEBI" id="CHEBI:33019"/>
        <dbReference type="ChEBI" id="CHEBI:78442"/>
        <dbReference type="ChEBI" id="CHEBI:78529"/>
        <dbReference type="ChEBI" id="CHEBI:456215"/>
        <dbReference type="EC" id="6.1.1.6"/>
    </reaction>
</comment>
<evidence type="ECO:0000256" key="11">
    <source>
        <dbReference type="RuleBase" id="RU003748"/>
    </source>
</evidence>
<dbReference type="EMBL" id="MU253790">
    <property type="protein sequence ID" value="KAG9246856.1"/>
    <property type="molecule type" value="Genomic_DNA"/>
</dbReference>
<dbReference type="GO" id="GO:0006430">
    <property type="term" value="P:lysyl-tRNA aminoacylation"/>
    <property type="evidence" value="ECO:0007669"/>
    <property type="project" value="InterPro"/>
</dbReference>
<name>A0A9P8CIU6_9HELO</name>
<dbReference type="InterPro" id="IPR004364">
    <property type="entry name" value="Aa-tRNA-synt_II"/>
</dbReference>
<dbReference type="Gene3D" id="2.40.50.140">
    <property type="entry name" value="Nucleic acid-binding proteins"/>
    <property type="match status" value="1"/>
</dbReference>